<proteinExistence type="inferred from homology"/>
<dbReference type="InterPro" id="IPR007592">
    <property type="entry name" value="GEBP"/>
</dbReference>
<accession>A0ABR0MAV0</accession>
<evidence type="ECO:0000313" key="5">
    <source>
        <dbReference type="Proteomes" id="UP001358586"/>
    </source>
</evidence>
<dbReference type="Proteomes" id="UP001358586">
    <property type="component" value="Chromosome 13"/>
</dbReference>
<dbReference type="PANTHER" id="PTHR31662:SF33">
    <property type="entry name" value="DNA-BINDING STOREKEEPER PROTEIN TRANSCRIPTIONAL REGULATOR-LIKE PROTEIN"/>
    <property type="match status" value="1"/>
</dbReference>
<evidence type="ECO:0000313" key="4">
    <source>
        <dbReference type="EMBL" id="KAK5770235.1"/>
    </source>
</evidence>
<feature type="domain" description="Glabrous enhancer-binding protein-like DBD" evidence="3">
    <location>
        <begin position="150"/>
        <end position="244"/>
    </location>
</feature>
<dbReference type="PANTHER" id="PTHR31662">
    <property type="entry name" value="BNAANNG10740D PROTEIN-RELATED"/>
    <property type="match status" value="1"/>
</dbReference>
<comment type="caution">
    <text evidence="4">The sequence shown here is derived from an EMBL/GenBank/DDBJ whole genome shotgun (WGS) entry which is preliminary data.</text>
</comment>
<feature type="compositionally biased region" description="Basic and acidic residues" evidence="2">
    <location>
        <begin position="106"/>
        <end position="117"/>
    </location>
</feature>
<keyword evidence="5" id="KW-1185">Reference proteome</keyword>
<feature type="compositionally biased region" description="Acidic residues" evidence="2">
    <location>
        <begin position="18"/>
        <end position="43"/>
    </location>
</feature>
<feature type="compositionally biased region" description="Acidic residues" evidence="2">
    <location>
        <begin position="72"/>
        <end position="82"/>
    </location>
</feature>
<feature type="compositionally biased region" description="Polar residues" evidence="2">
    <location>
        <begin position="46"/>
        <end position="56"/>
    </location>
</feature>
<comment type="similarity">
    <text evidence="1">Belongs to the GeBP family.</text>
</comment>
<protein>
    <recommendedName>
        <fullName evidence="3">Glabrous enhancer-binding protein-like DBD domain-containing protein</fullName>
    </recommendedName>
</protein>
<evidence type="ECO:0000259" key="3">
    <source>
        <dbReference type="Pfam" id="PF04504"/>
    </source>
</evidence>
<gene>
    <name evidence="4" type="ORF">PVK06_046385</name>
</gene>
<dbReference type="Pfam" id="PF04504">
    <property type="entry name" value="GeBP-like_DBD"/>
    <property type="match status" value="1"/>
</dbReference>
<feature type="region of interest" description="Disordered" evidence="2">
    <location>
        <begin position="212"/>
        <end position="231"/>
    </location>
</feature>
<evidence type="ECO:0000256" key="1">
    <source>
        <dbReference type="ARBA" id="ARBA00010820"/>
    </source>
</evidence>
<feature type="compositionally biased region" description="Basic and acidic residues" evidence="2">
    <location>
        <begin position="220"/>
        <end position="231"/>
    </location>
</feature>
<dbReference type="InterPro" id="IPR053932">
    <property type="entry name" value="GeBP-like_DBD"/>
</dbReference>
<evidence type="ECO:0000256" key="2">
    <source>
        <dbReference type="SAM" id="MobiDB-lite"/>
    </source>
</evidence>
<name>A0ABR0MAV0_GOSAR</name>
<feature type="region of interest" description="Disordered" evidence="2">
    <location>
        <begin position="1"/>
        <end position="129"/>
    </location>
</feature>
<reference evidence="4 5" key="1">
    <citation type="submission" date="2023-03" db="EMBL/GenBank/DDBJ databases">
        <title>WGS of Gossypium arboreum.</title>
        <authorList>
            <person name="Yu D."/>
        </authorList>
    </citation>
    <scope>NUCLEOTIDE SEQUENCE [LARGE SCALE GENOMIC DNA]</scope>
    <source>
        <tissue evidence="4">Leaf</tissue>
    </source>
</reference>
<dbReference type="EMBL" id="JARKNE010000013">
    <property type="protein sequence ID" value="KAK5770235.1"/>
    <property type="molecule type" value="Genomic_DNA"/>
</dbReference>
<sequence length="372" mass="40712">MAPKRSNPIEVPPAASSSEEDEEVTSSGEVDEGSSTEEEDEDDPKTQSTPLRQKSPSPRKLETATPAIVKEESDESGSDSESDTAAQIAIATKPRCNKPLASSSKRPGESELDAKEAKRPKKKVGEEGMATAPVVEGVKKTGEDAKKLLFQRLFSEDDEIALLKGMLDYSAKKGADPCADMNKFYEFVKKSIHTDVSKVQLMDKIRRLKKKFKNNAGKNNKGEDPTFSKPHEQNAFELSKQIWGKEGISGKVASSTAKSNGKAKGNKKAEIAVKAELLSSSDQKIDDAVPVEVDEVVSKSSSSFLDKKFSLSDLEEAVVKVGLDMVDGEKKAALEAKWMKLQVAQLEAYARRTEFVAEQAKLLLKYYKSEEK</sequence>
<organism evidence="4 5">
    <name type="scientific">Gossypium arboreum</name>
    <name type="common">Tree cotton</name>
    <name type="synonym">Gossypium nanking</name>
    <dbReference type="NCBI Taxonomy" id="29729"/>
    <lineage>
        <taxon>Eukaryota</taxon>
        <taxon>Viridiplantae</taxon>
        <taxon>Streptophyta</taxon>
        <taxon>Embryophyta</taxon>
        <taxon>Tracheophyta</taxon>
        <taxon>Spermatophyta</taxon>
        <taxon>Magnoliopsida</taxon>
        <taxon>eudicotyledons</taxon>
        <taxon>Gunneridae</taxon>
        <taxon>Pentapetalae</taxon>
        <taxon>rosids</taxon>
        <taxon>malvids</taxon>
        <taxon>Malvales</taxon>
        <taxon>Malvaceae</taxon>
        <taxon>Malvoideae</taxon>
        <taxon>Gossypium</taxon>
    </lineage>
</organism>